<dbReference type="GeneID" id="70186370"/>
<proteinExistence type="predicted"/>
<dbReference type="EMBL" id="JAGTJQ010000005">
    <property type="protein sequence ID" value="KAH7031704.1"/>
    <property type="molecule type" value="Genomic_DNA"/>
</dbReference>
<keyword evidence="2" id="KW-1185">Reference proteome</keyword>
<dbReference type="Proteomes" id="UP000756346">
    <property type="component" value="Unassembled WGS sequence"/>
</dbReference>
<evidence type="ECO:0000313" key="1">
    <source>
        <dbReference type="EMBL" id="KAH7031704.1"/>
    </source>
</evidence>
<name>A0A9P8Y7H8_9PEZI</name>
<dbReference type="RefSeq" id="XP_046013384.1">
    <property type="nucleotide sequence ID" value="XM_046156824.1"/>
</dbReference>
<sequence length="189" mass="20795">MSSELLGKIAEIAQTDQSAISISEGPGSTSMVRATAGADTLGKVPELDERRVMQNALERVLRDNVARRVRGFEEVQTTPATHAEAERVDEKLQGLVRENLRAPTPRAGRPSAFVTLVSTWTAPQMVKGLYFWGRASSFDTNDPNGHALRLGDAFGPRGHSHDLSKLFQHAYDEVAQKKNHPINPNVREN</sequence>
<dbReference type="AlphaFoldDB" id="A0A9P8Y7H8"/>
<comment type="caution">
    <text evidence="1">The sequence shown here is derived from an EMBL/GenBank/DDBJ whole genome shotgun (WGS) entry which is preliminary data.</text>
</comment>
<evidence type="ECO:0000313" key="2">
    <source>
        <dbReference type="Proteomes" id="UP000756346"/>
    </source>
</evidence>
<organism evidence="1 2">
    <name type="scientific">Microdochium trichocladiopsis</name>
    <dbReference type="NCBI Taxonomy" id="1682393"/>
    <lineage>
        <taxon>Eukaryota</taxon>
        <taxon>Fungi</taxon>
        <taxon>Dikarya</taxon>
        <taxon>Ascomycota</taxon>
        <taxon>Pezizomycotina</taxon>
        <taxon>Sordariomycetes</taxon>
        <taxon>Xylariomycetidae</taxon>
        <taxon>Xylariales</taxon>
        <taxon>Microdochiaceae</taxon>
        <taxon>Microdochium</taxon>
    </lineage>
</organism>
<accession>A0A9P8Y7H8</accession>
<gene>
    <name evidence="1" type="ORF">B0I36DRAFT_349740</name>
</gene>
<reference evidence="1" key="1">
    <citation type="journal article" date="2021" name="Nat. Commun.">
        <title>Genetic determinants of endophytism in the Arabidopsis root mycobiome.</title>
        <authorList>
            <person name="Mesny F."/>
            <person name="Miyauchi S."/>
            <person name="Thiergart T."/>
            <person name="Pickel B."/>
            <person name="Atanasova L."/>
            <person name="Karlsson M."/>
            <person name="Huettel B."/>
            <person name="Barry K.W."/>
            <person name="Haridas S."/>
            <person name="Chen C."/>
            <person name="Bauer D."/>
            <person name="Andreopoulos W."/>
            <person name="Pangilinan J."/>
            <person name="LaButti K."/>
            <person name="Riley R."/>
            <person name="Lipzen A."/>
            <person name="Clum A."/>
            <person name="Drula E."/>
            <person name="Henrissat B."/>
            <person name="Kohler A."/>
            <person name="Grigoriev I.V."/>
            <person name="Martin F.M."/>
            <person name="Hacquard S."/>
        </authorList>
    </citation>
    <scope>NUCLEOTIDE SEQUENCE</scope>
    <source>
        <strain evidence="1">MPI-CAGE-CH-0230</strain>
    </source>
</reference>
<protein>
    <submittedName>
        <fullName evidence="1">Uncharacterized protein</fullName>
    </submittedName>
</protein>